<comment type="caution">
    <text evidence="2">The sequence shown here is derived from an EMBL/GenBank/DDBJ whole genome shotgun (WGS) entry which is preliminary data.</text>
</comment>
<dbReference type="GO" id="GO:0003723">
    <property type="term" value="F:RNA binding"/>
    <property type="evidence" value="ECO:0007669"/>
    <property type="project" value="TreeGrafter"/>
</dbReference>
<dbReference type="AlphaFoldDB" id="A0A9W7GTB4"/>
<dbReference type="PANTHER" id="PTHR12341">
    <property type="entry name" value="5'-&gt;3' EXORIBONUCLEASE"/>
    <property type="match status" value="1"/>
</dbReference>
<dbReference type="InterPro" id="IPR041412">
    <property type="entry name" value="Xrn1_helical"/>
</dbReference>
<name>A0A9W7GTB4_HIBTR</name>
<organism evidence="2 3">
    <name type="scientific">Hibiscus trionum</name>
    <name type="common">Flower of an hour</name>
    <dbReference type="NCBI Taxonomy" id="183268"/>
    <lineage>
        <taxon>Eukaryota</taxon>
        <taxon>Viridiplantae</taxon>
        <taxon>Streptophyta</taxon>
        <taxon>Embryophyta</taxon>
        <taxon>Tracheophyta</taxon>
        <taxon>Spermatophyta</taxon>
        <taxon>Magnoliopsida</taxon>
        <taxon>eudicotyledons</taxon>
        <taxon>Gunneridae</taxon>
        <taxon>Pentapetalae</taxon>
        <taxon>rosids</taxon>
        <taxon>malvids</taxon>
        <taxon>Malvales</taxon>
        <taxon>Malvaceae</taxon>
        <taxon>Malvoideae</taxon>
        <taxon>Hibiscus</taxon>
    </lineage>
</organism>
<gene>
    <name evidence="2" type="ORF">HRI_000195000</name>
</gene>
<dbReference type="GO" id="GO:0004534">
    <property type="term" value="F:5'-3' RNA exonuclease activity"/>
    <property type="evidence" value="ECO:0007669"/>
    <property type="project" value="TreeGrafter"/>
</dbReference>
<evidence type="ECO:0000313" key="3">
    <source>
        <dbReference type="Proteomes" id="UP001165190"/>
    </source>
</evidence>
<proteinExistence type="predicted"/>
<dbReference type="GO" id="GO:0000956">
    <property type="term" value="P:nuclear-transcribed mRNA catabolic process"/>
    <property type="evidence" value="ECO:0007669"/>
    <property type="project" value="TreeGrafter"/>
</dbReference>
<dbReference type="GO" id="GO:0005634">
    <property type="term" value="C:nucleus"/>
    <property type="evidence" value="ECO:0007669"/>
    <property type="project" value="TreeGrafter"/>
</dbReference>
<dbReference type="Proteomes" id="UP001165190">
    <property type="component" value="Unassembled WGS sequence"/>
</dbReference>
<dbReference type="Pfam" id="PF17846">
    <property type="entry name" value="XRN_M"/>
    <property type="match status" value="1"/>
</dbReference>
<feature type="domain" description="Xrn1 helical" evidence="1">
    <location>
        <begin position="8"/>
        <end position="87"/>
    </location>
</feature>
<dbReference type="PANTHER" id="PTHR12341:SF74">
    <property type="entry name" value="5'-3' EXORIBONUCLEASE 4"/>
    <property type="match status" value="1"/>
</dbReference>
<accession>A0A9W7GTB4</accession>
<keyword evidence="3" id="KW-1185">Reference proteome</keyword>
<dbReference type="OrthoDB" id="1742999at2759"/>
<reference evidence="2" key="1">
    <citation type="submission" date="2023-05" db="EMBL/GenBank/DDBJ databases">
        <title>Genome and transcriptome analyses reveal genes involved in the formation of fine ridges on petal epidermal cells in Hibiscus trionum.</title>
        <authorList>
            <person name="Koshimizu S."/>
            <person name="Masuda S."/>
            <person name="Ishii T."/>
            <person name="Shirasu K."/>
            <person name="Hoshino A."/>
            <person name="Arita M."/>
        </authorList>
    </citation>
    <scope>NUCLEOTIDE SEQUENCE</scope>
    <source>
        <strain evidence="2">Hamamatsu line</strain>
    </source>
</reference>
<evidence type="ECO:0000259" key="1">
    <source>
        <dbReference type="Pfam" id="PF17846"/>
    </source>
</evidence>
<evidence type="ECO:0000313" key="2">
    <source>
        <dbReference type="EMBL" id="GMI65257.1"/>
    </source>
</evidence>
<dbReference type="InterPro" id="IPR027073">
    <property type="entry name" value="5_3_exoribonuclease"/>
</dbReference>
<dbReference type="EMBL" id="BSYR01000003">
    <property type="protein sequence ID" value="GMI65257.1"/>
    <property type="molecule type" value="Genomic_DNA"/>
</dbReference>
<sequence length="94" mass="10902">MTDFEAIENNEQMKLKARGESSDEAHATVVDKIKLGEPGYKERYYTEKFEISNPGGIEEVKKDIVLKYVEGLCWVCHYYYQGVCSWQCGDSFKF</sequence>
<protein>
    <submittedName>
        <fullName evidence="2">ACC INSENSITIVE 1, ETHYLENE INSENSITIVE 5, EXORIBONUCLEASE 4, exoribonuclease 4</fullName>
    </submittedName>
</protein>